<evidence type="ECO:0000256" key="1">
    <source>
        <dbReference type="SAM" id="SignalP"/>
    </source>
</evidence>
<dbReference type="Proteomes" id="UP000240621">
    <property type="component" value="Unassembled WGS sequence"/>
</dbReference>
<dbReference type="EMBL" id="PYGC01000003">
    <property type="protein sequence ID" value="PSK83666.1"/>
    <property type="molecule type" value="Genomic_DNA"/>
</dbReference>
<gene>
    <name evidence="3" type="ORF">CLV93_10381</name>
    <name evidence="2" type="ORF">JCM18694_34580</name>
</gene>
<dbReference type="RefSeq" id="WP_106541511.1">
    <property type="nucleotide sequence ID" value="NZ_BLAU01000001.1"/>
</dbReference>
<comment type="caution">
    <text evidence="3">The sequence shown here is derived from an EMBL/GenBank/DDBJ whole genome shotgun (WGS) entry which is preliminary data.</text>
</comment>
<dbReference type="EMBL" id="BLAU01000001">
    <property type="protein sequence ID" value="GET23212.1"/>
    <property type="molecule type" value="Genomic_DNA"/>
</dbReference>
<dbReference type="OrthoDB" id="1524045at2"/>
<dbReference type="Gene3D" id="2.20.110.10">
    <property type="entry name" value="Histone H3 K4-specific methyltransferase SET7/9 N-terminal domain"/>
    <property type="match status" value="2"/>
</dbReference>
<evidence type="ECO:0000313" key="2">
    <source>
        <dbReference type="EMBL" id="GET23212.1"/>
    </source>
</evidence>
<keyword evidence="5" id="KW-1185">Reference proteome</keyword>
<evidence type="ECO:0000313" key="5">
    <source>
        <dbReference type="Proteomes" id="UP000396862"/>
    </source>
</evidence>
<feature type="signal peptide" evidence="1">
    <location>
        <begin position="1"/>
        <end position="19"/>
    </location>
</feature>
<proteinExistence type="predicted"/>
<evidence type="ECO:0000313" key="4">
    <source>
        <dbReference type="Proteomes" id="UP000240621"/>
    </source>
</evidence>
<dbReference type="Proteomes" id="UP000396862">
    <property type="component" value="Unassembled WGS sequence"/>
</dbReference>
<feature type="chain" id="PRO_5015156558" evidence="1">
    <location>
        <begin position="20"/>
        <end position="363"/>
    </location>
</feature>
<name>A0A2P8CFE7_9BACT</name>
<sequence length="363" mass="42466">MNRLITLLLLFVTSLWASGQEADTIYFDANWKVSNHNNSAFYRIDKKEKNGWLRTDYYRENNQVQMVGHVSSREPEIKTGFFEYYYPNGKLLHKGNYDDNKEVGQHTWYYENGNLEAIENYENGKLEGEYKEYYDNGKLSMETFFRNDLQEGLTRIYRHEGSLFAEGEFRDGDRTGTWKFFTEAGDMAGTHEFKTEYQLEEAGLYIKLPNSHWSLADKRSGVKTQYVFRREAVIDSVGRPITPSIMVYIEDASQYKQDVTQFSIEKQTPIKEQGVETEEILTQENDADYPLSIKNSYIFKCHYTDASSAELEHLLYMVYIITQENKGVQIYMDMTKSVAPKYEEEFISTIKSIRETSHLVNAN</sequence>
<reference evidence="3 4" key="1">
    <citation type="submission" date="2018-03" db="EMBL/GenBank/DDBJ databases">
        <title>Genomic Encyclopedia of Archaeal and Bacterial Type Strains, Phase II (KMG-II): from individual species to whole genera.</title>
        <authorList>
            <person name="Goeker M."/>
        </authorList>
    </citation>
    <scope>NUCLEOTIDE SEQUENCE [LARGE SCALE GENOMIC DNA]</scope>
    <source>
        <strain evidence="3 4">DSM 27267</strain>
    </source>
</reference>
<accession>A0A2P8CFE7</accession>
<dbReference type="Pfam" id="PF07661">
    <property type="entry name" value="MORN_2"/>
    <property type="match status" value="3"/>
</dbReference>
<dbReference type="InterPro" id="IPR011652">
    <property type="entry name" value="MORN_2"/>
</dbReference>
<dbReference type="SUPFAM" id="SSF82185">
    <property type="entry name" value="Histone H3 K4-specific methyltransferase SET7/9 N-terminal domain"/>
    <property type="match status" value="1"/>
</dbReference>
<dbReference type="AlphaFoldDB" id="A0A2P8CFE7"/>
<organism evidence="3 4">
    <name type="scientific">Prolixibacter denitrificans</name>
    <dbReference type="NCBI Taxonomy" id="1541063"/>
    <lineage>
        <taxon>Bacteria</taxon>
        <taxon>Pseudomonadati</taxon>
        <taxon>Bacteroidota</taxon>
        <taxon>Bacteroidia</taxon>
        <taxon>Marinilabiliales</taxon>
        <taxon>Prolixibacteraceae</taxon>
        <taxon>Prolixibacter</taxon>
    </lineage>
</organism>
<reference evidence="2 5" key="2">
    <citation type="submission" date="2019-10" db="EMBL/GenBank/DDBJ databases">
        <title>Prolixibacter strains distinguished by the presence of nitrate reductase genes were adept at nitrate-dependent anaerobic corrosion of metallic iron and carbon steel.</title>
        <authorList>
            <person name="Iino T."/>
            <person name="Shono N."/>
            <person name="Ito K."/>
            <person name="Nakamura R."/>
            <person name="Sueoka K."/>
            <person name="Harayama S."/>
            <person name="Ohkuma M."/>
        </authorList>
    </citation>
    <scope>NUCLEOTIDE SEQUENCE [LARGE SCALE GENOMIC DNA]</scope>
    <source>
        <strain evidence="2 5">MIC1-1</strain>
    </source>
</reference>
<keyword evidence="1" id="KW-0732">Signal</keyword>
<evidence type="ECO:0000313" key="3">
    <source>
        <dbReference type="EMBL" id="PSK83666.1"/>
    </source>
</evidence>
<protein>
    <submittedName>
        <fullName evidence="3">MORN repeat protein</fullName>
    </submittedName>
</protein>